<dbReference type="Proteomes" id="UP001176521">
    <property type="component" value="Unassembled WGS sequence"/>
</dbReference>
<reference evidence="2" key="1">
    <citation type="journal article" date="2023" name="PhytoFront">
        <title>Draft Genome Resources of Seven Strains of Tilletia horrida, Causal Agent of Kernel Smut of Rice.</title>
        <authorList>
            <person name="Khanal S."/>
            <person name="Antony Babu S."/>
            <person name="Zhou X.G."/>
        </authorList>
    </citation>
    <scope>NUCLEOTIDE SEQUENCE</scope>
    <source>
        <strain evidence="2">TX3</strain>
    </source>
</reference>
<dbReference type="SUPFAM" id="SSF53474">
    <property type="entry name" value="alpha/beta-Hydrolases"/>
    <property type="match status" value="1"/>
</dbReference>
<dbReference type="InterPro" id="IPR002925">
    <property type="entry name" value="Dienelactn_hydro"/>
</dbReference>
<organism evidence="2 3">
    <name type="scientific">Tilletia horrida</name>
    <dbReference type="NCBI Taxonomy" id="155126"/>
    <lineage>
        <taxon>Eukaryota</taxon>
        <taxon>Fungi</taxon>
        <taxon>Dikarya</taxon>
        <taxon>Basidiomycota</taxon>
        <taxon>Ustilaginomycotina</taxon>
        <taxon>Exobasidiomycetes</taxon>
        <taxon>Tilletiales</taxon>
        <taxon>Tilletiaceae</taxon>
        <taxon>Tilletia</taxon>
    </lineage>
</organism>
<dbReference type="AlphaFoldDB" id="A0AAN6G8K1"/>
<dbReference type="EMBL" id="JAPDMQ010000335">
    <property type="protein sequence ID" value="KAK0526870.1"/>
    <property type="molecule type" value="Genomic_DNA"/>
</dbReference>
<dbReference type="InterPro" id="IPR029058">
    <property type="entry name" value="AB_hydrolase_fold"/>
</dbReference>
<evidence type="ECO:0000313" key="2">
    <source>
        <dbReference type="EMBL" id="KAK0526870.1"/>
    </source>
</evidence>
<comment type="caution">
    <text evidence="2">The sequence shown here is derived from an EMBL/GenBank/DDBJ whole genome shotgun (WGS) entry which is preliminary data.</text>
</comment>
<dbReference type="GO" id="GO:0016787">
    <property type="term" value="F:hydrolase activity"/>
    <property type="evidence" value="ECO:0007669"/>
    <property type="project" value="InterPro"/>
</dbReference>
<keyword evidence="3" id="KW-1185">Reference proteome</keyword>
<dbReference type="Pfam" id="PF01738">
    <property type="entry name" value="DLH"/>
    <property type="match status" value="1"/>
</dbReference>
<name>A0AAN6G8K1_9BASI</name>
<protein>
    <recommendedName>
        <fullName evidence="1">Dienelactone hydrolase domain-containing protein</fullName>
    </recommendedName>
</protein>
<proteinExistence type="predicted"/>
<evidence type="ECO:0000259" key="1">
    <source>
        <dbReference type="Pfam" id="PF01738"/>
    </source>
</evidence>
<gene>
    <name evidence="2" type="ORF">OC842_005045</name>
</gene>
<sequence length="261" mass="28340">MSHSCCDKGYFHKGDPKGQFAPLGADGRRTYISGPEPGQAKAAILIIADVFGVSLNNNKLIADYYAKETGARVYVPDFFDGEDCWTQLAGAEIGSEEAQKRFNFVEFLGKYSPRDTSKIEAAAKAIKALHPGKKLGAVGFCWGAPGSMRLGSADVPADAQADAVAWAHPSLLELPGDIANLVKPSCLLTCETDPQLPKEQREIVEAEINKLAKKGIYSTLRYFPGVTHGWAVRGDEKDDFTARATRDAQQTLAHFFTTELL</sequence>
<dbReference type="PANTHER" id="PTHR17630:SF44">
    <property type="entry name" value="PROTEIN AIM2"/>
    <property type="match status" value="1"/>
</dbReference>
<feature type="domain" description="Dienelactone hydrolase" evidence="1">
    <location>
        <begin position="30"/>
        <end position="258"/>
    </location>
</feature>
<dbReference type="PANTHER" id="PTHR17630">
    <property type="entry name" value="DIENELACTONE HYDROLASE"/>
    <property type="match status" value="1"/>
</dbReference>
<accession>A0AAN6G8K1</accession>
<dbReference type="Gene3D" id="3.40.50.1820">
    <property type="entry name" value="alpha/beta hydrolase"/>
    <property type="match status" value="1"/>
</dbReference>
<evidence type="ECO:0000313" key="3">
    <source>
        <dbReference type="Proteomes" id="UP001176521"/>
    </source>
</evidence>